<organism evidence="3 4">
    <name type="scientific">Caenimonas koreensis DSM 17982</name>
    <dbReference type="NCBI Taxonomy" id="1121255"/>
    <lineage>
        <taxon>Bacteria</taxon>
        <taxon>Pseudomonadati</taxon>
        <taxon>Pseudomonadota</taxon>
        <taxon>Betaproteobacteria</taxon>
        <taxon>Burkholderiales</taxon>
        <taxon>Comamonadaceae</taxon>
        <taxon>Caenimonas</taxon>
    </lineage>
</organism>
<feature type="region of interest" description="Disordered" evidence="1">
    <location>
        <begin position="32"/>
        <end position="63"/>
    </location>
</feature>
<evidence type="ECO:0000313" key="4">
    <source>
        <dbReference type="Proteomes" id="UP000487350"/>
    </source>
</evidence>
<comment type="caution">
    <text evidence="3">The sequence shown here is derived from an EMBL/GenBank/DDBJ whole genome shotgun (WGS) entry which is preliminary data.</text>
</comment>
<protein>
    <submittedName>
        <fullName evidence="3">Uncharacterized protein</fullName>
    </submittedName>
</protein>
<feature type="compositionally biased region" description="Basic residues" evidence="1">
    <location>
        <begin position="32"/>
        <end position="47"/>
    </location>
</feature>
<proteinExistence type="predicted"/>
<accession>A0A844B3J4</accession>
<name>A0A844B3J4_9BURK</name>
<dbReference type="EMBL" id="WJBU01000023">
    <property type="protein sequence ID" value="MRD49348.1"/>
    <property type="molecule type" value="Genomic_DNA"/>
</dbReference>
<evidence type="ECO:0000256" key="2">
    <source>
        <dbReference type="SAM" id="Phobius"/>
    </source>
</evidence>
<dbReference type="AlphaFoldDB" id="A0A844B3J4"/>
<gene>
    <name evidence="3" type="ORF">GHT07_18895</name>
</gene>
<keyword evidence="2" id="KW-1133">Transmembrane helix</keyword>
<feature type="compositionally biased region" description="Basic and acidic residues" evidence="1">
    <location>
        <begin position="53"/>
        <end position="63"/>
    </location>
</feature>
<reference evidence="3 4" key="1">
    <citation type="submission" date="2019-11" db="EMBL/GenBank/DDBJ databases">
        <title>Caenimonas koreensis gen. nov., sp. nov., isolated from activated sludge.</title>
        <authorList>
            <person name="Seung H.R."/>
        </authorList>
    </citation>
    <scope>NUCLEOTIDE SEQUENCE [LARGE SCALE GENOMIC DNA]</scope>
    <source>
        <strain evidence="3 4">EMB320</strain>
    </source>
</reference>
<evidence type="ECO:0000256" key="1">
    <source>
        <dbReference type="SAM" id="MobiDB-lite"/>
    </source>
</evidence>
<evidence type="ECO:0000313" key="3">
    <source>
        <dbReference type="EMBL" id="MRD49348.1"/>
    </source>
</evidence>
<keyword evidence="4" id="KW-1185">Reference proteome</keyword>
<feature type="transmembrane region" description="Helical" evidence="2">
    <location>
        <begin position="6"/>
        <end position="27"/>
    </location>
</feature>
<keyword evidence="2" id="KW-0472">Membrane</keyword>
<dbReference type="Proteomes" id="UP000487350">
    <property type="component" value="Unassembled WGS sequence"/>
</dbReference>
<sequence>MRLRTWRHVIVLMIMSHFAVVGMRFTVGMRGHARQRGFARRPAVKHRSSGEPLQRKREQEQPS</sequence>
<keyword evidence="2" id="KW-0812">Transmembrane</keyword>